<proteinExistence type="predicted"/>
<keyword evidence="3" id="KW-1185">Reference proteome</keyword>
<evidence type="ECO:0000313" key="2">
    <source>
        <dbReference type="EMBL" id="AOA57561.1"/>
    </source>
</evidence>
<evidence type="ECO:0000313" key="3">
    <source>
        <dbReference type="Proteomes" id="UP000093391"/>
    </source>
</evidence>
<dbReference type="KEGG" id="ala:BFG52_03800"/>
<gene>
    <name evidence="2" type="ORF">BFG52_03800</name>
</gene>
<feature type="compositionally biased region" description="Basic and acidic residues" evidence="1">
    <location>
        <begin position="167"/>
        <end position="180"/>
    </location>
</feature>
<dbReference type="RefSeq" id="WP_067552842.1">
    <property type="nucleotide sequence ID" value="NZ_CP016895.1"/>
</dbReference>
<dbReference type="STRING" id="1789224.BFG52_03800"/>
<dbReference type="OrthoDB" id="6686149at2"/>
<sequence length="202" mass="23059">MFELEKFQKAFEISFPVEAAQQILGLMESLYGSEFERVHGKTDADLLIENTRLVLDGITPEQLQNGIKLMRSERWCPTLPGFRFLCLQDGDWWTAEQAWTFALNWKKDSSKPITTLAKRTLGEVSEVLNGQGQKAAYKAFIDTYEYNLRQAKARNCTQVMWVKPKTSDDVKQQKTTERNRSGMPCPPELAAKIKGAYRGNLS</sequence>
<dbReference type="EMBL" id="CP016895">
    <property type="protein sequence ID" value="AOA57561.1"/>
    <property type="molecule type" value="Genomic_DNA"/>
</dbReference>
<dbReference type="Proteomes" id="UP000093391">
    <property type="component" value="Chromosome"/>
</dbReference>
<evidence type="ECO:0000256" key="1">
    <source>
        <dbReference type="SAM" id="MobiDB-lite"/>
    </source>
</evidence>
<dbReference type="AlphaFoldDB" id="A0A1B2LX98"/>
<reference evidence="2 3" key="1">
    <citation type="submission" date="2016-08" db="EMBL/GenBank/DDBJ databases">
        <authorList>
            <person name="Seilhamer J.J."/>
        </authorList>
    </citation>
    <scope>NUCLEOTIDE SEQUENCE [LARGE SCALE GENOMIC DNA]</scope>
    <source>
        <strain evidence="2 3">BRTC-1</strain>
    </source>
</reference>
<accession>A0A1B2LX98</accession>
<organism evidence="2 3">
    <name type="scientific">Acinetobacter larvae</name>
    <dbReference type="NCBI Taxonomy" id="1789224"/>
    <lineage>
        <taxon>Bacteria</taxon>
        <taxon>Pseudomonadati</taxon>
        <taxon>Pseudomonadota</taxon>
        <taxon>Gammaproteobacteria</taxon>
        <taxon>Moraxellales</taxon>
        <taxon>Moraxellaceae</taxon>
        <taxon>Acinetobacter</taxon>
    </lineage>
</organism>
<protein>
    <recommendedName>
        <fullName evidence="4">Restriction endonuclease</fullName>
    </recommendedName>
</protein>
<name>A0A1B2LX98_9GAMM</name>
<feature type="region of interest" description="Disordered" evidence="1">
    <location>
        <begin position="167"/>
        <end position="187"/>
    </location>
</feature>
<evidence type="ECO:0008006" key="4">
    <source>
        <dbReference type="Google" id="ProtNLM"/>
    </source>
</evidence>